<name>A0A9N8R022_9BURK</name>
<protein>
    <submittedName>
        <fullName evidence="2">Uncharacterized protein</fullName>
    </submittedName>
</protein>
<evidence type="ECO:0000313" key="2">
    <source>
        <dbReference type="EMBL" id="CAE6913770.1"/>
    </source>
</evidence>
<proteinExistence type="predicted"/>
<accession>A0A9N8R022</accession>
<dbReference type="Proteomes" id="UP000675121">
    <property type="component" value="Unassembled WGS sequence"/>
</dbReference>
<sequence length="98" mass="9407">MIPIGAAASLLSGVSSAISSGLSKLTGHTSASESSQPSFAAHLKTATSQSSLGKSVHHLHAHGALSALANSSPSPSQTATGSGTTQGVTVGSVINISA</sequence>
<dbReference type="EMBL" id="CAJNAS010000011">
    <property type="protein sequence ID" value="CAE6913770.1"/>
    <property type="molecule type" value="Genomic_DNA"/>
</dbReference>
<feature type="compositionally biased region" description="Polar residues" evidence="1">
    <location>
        <begin position="26"/>
        <end position="38"/>
    </location>
</feature>
<gene>
    <name evidence="2" type="ORF">R70211_04075</name>
</gene>
<organism evidence="2 3">
    <name type="scientific">Paraburkholderia domus</name>
    <dbReference type="NCBI Taxonomy" id="2793075"/>
    <lineage>
        <taxon>Bacteria</taxon>
        <taxon>Pseudomonadati</taxon>
        <taxon>Pseudomonadota</taxon>
        <taxon>Betaproteobacteria</taxon>
        <taxon>Burkholderiales</taxon>
        <taxon>Burkholderiaceae</taxon>
        <taxon>Paraburkholderia</taxon>
    </lineage>
</organism>
<feature type="region of interest" description="Disordered" evidence="1">
    <location>
        <begin position="22"/>
        <end position="55"/>
    </location>
</feature>
<dbReference type="AlphaFoldDB" id="A0A9N8R022"/>
<comment type="caution">
    <text evidence="2">The sequence shown here is derived from an EMBL/GenBank/DDBJ whole genome shotgun (WGS) entry which is preliminary data.</text>
</comment>
<feature type="region of interest" description="Disordered" evidence="1">
    <location>
        <begin position="67"/>
        <end position="87"/>
    </location>
</feature>
<reference evidence="2" key="1">
    <citation type="submission" date="2021-02" db="EMBL/GenBank/DDBJ databases">
        <authorList>
            <person name="Vanwijnsberghe S."/>
        </authorList>
    </citation>
    <scope>NUCLEOTIDE SEQUENCE</scope>
    <source>
        <strain evidence="2">R-70211</strain>
    </source>
</reference>
<keyword evidence="3" id="KW-1185">Reference proteome</keyword>
<evidence type="ECO:0000313" key="3">
    <source>
        <dbReference type="Proteomes" id="UP000675121"/>
    </source>
</evidence>
<evidence type="ECO:0000256" key="1">
    <source>
        <dbReference type="SAM" id="MobiDB-lite"/>
    </source>
</evidence>
<dbReference type="RefSeq" id="WP_201074545.1">
    <property type="nucleotide sequence ID" value="NZ_CAJNAV010000007.1"/>
</dbReference>